<dbReference type="Gene3D" id="3.40.50.720">
    <property type="entry name" value="NAD(P)-binding Rossmann-like Domain"/>
    <property type="match status" value="1"/>
</dbReference>
<dbReference type="NCBIfam" id="NF047420">
    <property type="entry name" value="EF_P_mod_YmfI"/>
    <property type="match status" value="1"/>
</dbReference>
<dbReference type="RefSeq" id="WP_072984048.1">
    <property type="nucleotide sequence ID" value="NZ_FQZB01000003.1"/>
</dbReference>
<evidence type="ECO:0000313" key="5">
    <source>
        <dbReference type="Proteomes" id="UP000184310"/>
    </source>
</evidence>
<dbReference type="GO" id="GO:0008202">
    <property type="term" value="P:steroid metabolic process"/>
    <property type="evidence" value="ECO:0007669"/>
    <property type="project" value="UniProtKB-KW"/>
</dbReference>
<keyword evidence="2" id="KW-0560">Oxidoreductase</keyword>
<dbReference type="PRINTS" id="PR00080">
    <property type="entry name" value="SDRFAMILY"/>
</dbReference>
<dbReference type="PANTHER" id="PTHR42879:SF2">
    <property type="entry name" value="3-OXOACYL-[ACYL-CARRIER-PROTEIN] REDUCTASE FABG"/>
    <property type="match status" value="1"/>
</dbReference>
<dbReference type="PRINTS" id="PR00081">
    <property type="entry name" value="GDHRDH"/>
</dbReference>
<evidence type="ECO:0000256" key="1">
    <source>
        <dbReference type="ARBA" id="ARBA00006484"/>
    </source>
</evidence>
<keyword evidence="3" id="KW-0443">Lipid metabolism</keyword>
<dbReference type="OrthoDB" id="9803333at2"/>
<keyword evidence="3" id="KW-0753">Steroid metabolism</keyword>
<dbReference type="AlphaFoldDB" id="A0A1M6A8U7"/>
<keyword evidence="5" id="KW-1185">Reference proteome</keyword>
<name>A0A1M6A8U7_9CLOT</name>
<dbReference type="NCBIfam" id="NF009466">
    <property type="entry name" value="PRK12826.1-2"/>
    <property type="match status" value="1"/>
</dbReference>
<dbReference type="EMBL" id="FQZB01000003">
    <property type="protein sequence ID" value="SHI32880.1"/>
    <property type="molecule type" value="Genomic_DNA"/>
</dbReference>
<dbReference type="GO" id="GO:0016491">
    <property type="term" value="F:oxidoreductase activity"/>
    <property type="evidence" value="ECO:0007669"/>
    <property type="project" value="UniProtKB-KW"/>
</dbReference>
<organism evidence="4 5">
    <name type="scientific">Clostridium cavendishii DSM 21758</name>
    <dbReference type="NCBI Taxonomy" id="1121302"/>
    <lineage>
        <taxon>Bacteria</taxon>
        <taxon>Bacillati</taxon>
        <taxon>Bacillota</taxon>
        <taxon>Clostridia</taxon>
        <taxon>Eubacteriales</taxon>
        <taxon>Clostridiaceae</taxon>
        <taxon>Clostridium</taxon>
    </lineage>
</organism>
<dbReference type="InterPro" id="IPR036291">
    <property type="entry name" value="NAD(P)-bd_dom_sf"/>
</dbReference>
<dbReference type="FunFam" id="3.40.50.720:FF:000173">
    <property type="entry name" value="3-oxoacyl-[acyl-carrier protein] reductase"/>
    <property type="match status" value="1"/>
</dbReference>
<dbReference type="InterPro" id="IPR002347">
    <property type="entry name" value="SDR_fam"/>
</dbReference>
<dbReference type="SUPFAM" id="SSF51735">
    <property type="entry name" value="NAD(P)-binding Rossmann-fold domains"/>
    <property type="match status" value="1"/>
</dbReference>
<proteinExistence type="inferred from homology"/>
<dbReference type="InterPro" id="IPR050259">
    <property type="entry name" value="SDR"/>
</dbReference>
<evidence type="ECO:0000256" key="2">
    <source>
        <dbReference type="ARBA" id="ARBA00023002"/>
    </source>
</evidence>
<dbReference type="PANTHER" id="PTHR42879">
    <property type="entry name" value="3-OXOACYL-(ACYL-CARRIER-PROTEIN) REDUCTASE"/>
    <property type="match status" value="1"/>
</dbReference>
<dbReference type="Pfam" id="PF13561">
    <property type="entry name" value="adh_short_C2"/>
    <property type="match status" value="1"/>
</dbReference>
<dbReference type="NCBIfam" id="NF005559">
    <property type="entry name" value="PRK07231.1"/>
    <property type="match status" value="1"/>
</dbReference>
<dbReference type="STRING" id="1121302.SAMN02745163_00017"/>
<sequence>MYNLSGKVALVTGSSRGIGEAIARKLSILGASIIINYSKDEDGANRIIEEIKENGGYAISVKADVSKYEEAKYLVEEAVNHFGKLDVVVNNAGISSLGLFMDQDVNQIENIIQVNLMGTVNVTHCAIKHLLASRGAGIVNVSSIWGNVGASYEVLYSLTKGGINTFTKALAKELAPSNIRVNAVAPGVINTEMNNFLSDDEKDVLTEEIPMGRFGEVEEIANVVSFLASDEASYVTGQVLTIDGGML</sequence>
<reference evidence="4 5" key="1">
    <citation type="submission" date="2016-11" db="EMBL/GenBank/DDBJ databases">
        <authorList>
            <person name="Jaros S."/>
            <person name="Januszkiewicz K."/>
            <person name="Wedrychowicz H."/>
        </authorList>
    </citation>
    <scope>NUCLEOTIDE SEQUENCE [LARGE SCALE GENOMIC DNA]</scope>
    <source>
        <strain evidence="4 5">DSM 21758</strain>
    </source>
</reference>
<evidence type="ECO:0000313" key="4">
    <source>
        <dbReference type="EMBL" id="SHI32880.1"/>
    </source>
</evidence>
<evidence type="ECO:0000256" key="3">
    <source>
        <dbReference type="ARBA" id="ARBA00023221"/>
    </source>
</evidence>
<gene>
    <name evidence="4" type="ORF">SAMN02745163_00017</name>
</gene>
<comment type="similarity">
    <text evidence="1">Belongs to the short-chain dehydrogenases/reductases (SDR) family.</text>
</comment>
<protein>
    <submittedName>
        <fullName evidence="4">3-oxoacyl-[acyl-carrier protein] reductase</fullName>
    </submittedName>
</protein>
<dbReference type="Proteomes" id="UP000184310">
    <property type="component" value="Unassembled WGS sequence"/>
</dbReference>
<accession>A0A1M6A8U7</accession>